<evidence type="ECO:0000313" key="2">
    <source>
        <dbReference type="EMBL" id="SUN07028.1"/>
    </source>
</evidence>
<dbReference type="RefSeq" id="WP_075099967.1">
    <property type="nucleotide sequence ID" value="NZ_CAKOCW010000078.1"/>
</dbReference>
<organism evidence="1 4">
    <name type="scientific">Streptococcus acidominimus</name>
    <dbReference type="NCBI Taxonomy" id="1326"/>
    <lineage>
        <taxon>Bacteria</taxon>
        <taxon>Bacillati</taxon>
        <taxon>Bacillota</taxon>
        <taxon>Bacilli</taxon>
        <taxon>Lactobacillales</taxon>
        <taxon>Streptococcaceae</taxon>
        <taxon>Streptococcus</taxon>
    </lineage>
</organism>
<reference evidence="4" key="2">
    <citation type="submission" date="2016-12" db="EMBL/GenBank/DDBJ databases">
        <authorList>
            <person name="Gulvik C.A."/>
        </authorList>
    </citation>
    <scope>NUCLEOTIDE SEQUENCE [LARGE SCALE GENOMIC DNA]</scope>
    <source>
        <strain evidence="4">ATCC 51725</strain>
    </source>
</reference>
<dbReference type="EMBL" id="SPQA01000059">
    <property type="protein sequence ID" value="TFU29511.1"/>
    <property type="molecule type" value="Genomic_DNA"/>
</dbReference>
<dbReference type="OrthoDB" id="2225914at2"/>
<evidence type="ECO:0000313" key="1">
    <source>
        <dbReference type="EMBL" id="OLF48345.1"/>
    </source>
</evidence>
<dbReference type="Pfam" id="PF06124">
    <property type="entry name" value="DUF960"/>
    <property type="match status" value="1"/>
</dbReference>
<dbReference type="EMBL" id="MSJL01000069">
    <property type="protein sequence ID" value="OLF48345.1"/>
    <property type="molecule type" value="Genomic_DNA"/>
</dbReference>
<keyword evidence="4" id="KW-1185">Reference proteome</keyword>
<dbReference type="Proteomes" id="UP000255213">
    <property type="component" value="Unassembled WGS sequence"/>
</dbReference>
<sequence length="104" mass="11846">MAFTNTTGRYASFSTVTSLPGNVIDSIWYIIDNYLKHVIPLKSIIRFQLSNNQGKITVTFSQELYTNALSVDLPIPFDPLYPRKLLVIDKKGQETIVLPDELHF</sequence>
<protein>
    <submittedName>
        <fullName evidence="2">Staphylococcal protein of uncharacterized function (DUF960)</fullName>
    </submittedName>
</protein>
<reference evidence="3 6" key="4">
    <citation type="submission" date="2019-03" db="EMBL/GenBank/DDBJ databases">
        <title>Diversity of the mouse oral microbiome.</title>
        <authorList>
            <person name="Joseph S."/>
            <person name="Aduse-Opoku J."/>
            <person name="Curtis M."/>
            <person name="Wade W."/>
            <person name="Hashim A."/>
        </authorList>
    </citation>
    <scope>NUCLEOTIDE SEQUENCE [LARGE SCALE GENOMIC DNA]</scope>
    <source>
        <strain evidence="3 6">HT4</strain>
    </source>
</reference>
<dbReference type="InterPro" id="IPR009303">
    <property type="entry name" value="DUF960"/>
</dbReference>
<proteinExistence type="predicted"/>
<evidence type="ECO:0000313" key="6">
    <source>
        <dbReference type="Proteomes" id="UP000297747"/>
    </source>
</evidence>
<dbReference type="Gene3D" id="3.10.450.150">
    <property type="entry name" value="enterococcus faecalis protein"/>
    <property type="match status" value="1"/>
</dbReference>
<reference evidence="2 5" key="3">
    <citation type="submission" date="2018-06" db="EMBL/GenBank/DDBJ databases">
        <authorList>
            <consortium name="Pathogen Informatics"/>
            <person name="Doyle S."/>
        </authorList>
    </citation>
    <scope>NUCLEOTIDE SEQUENCE [LARGE SCALE GENOMIC DNA]</scope>
    <source>
        <strain evidence="2 5">NCTC12957</strain>
    </source>
</reference>
<evidence type="ECO:0000313" key="3">
    <source>
        <dbReference type="EMBL" id="TFU29511.1"/>
    </source>
</evidence>
<dbReference type="Proteomes" id="UP000297747">
    <property type="component" value="Unassembled WGS sequence"/>
</dbReference>
<reference evidence="1" key="1">
    <citation type="submission" date="2016-12" db="EMBL/GenBank/DDBJ databases">
        <authorList>
            <person name="Song W.-J."/>
            <person name="Kurnit D.M."/>
        </authorList>
    </citation>
    <scope>NUCLEOTIDE SEQUENCE [LARGE SCALE GENOMIC DNA]</scope>
    <source>
        <strain evidence="1">ATCC 51725</strain>
    </source>
</reference>
<accession>A0A1Q8E986</accession>
<evidence type="ECO:0000313" key="5">
    <source>
        <dbReference type="Proteomes" id="UP000255213"/>
    </source>
</evidence>
<name>A0A1Q8E986_STRAI</name>
<dbReference type="EMBL" id="UHEN01000001">
    <property type="protein sequence ID" value="SUN07028.1"/>
    <property type="molecule type" value="Genomic_DNA"/>
</dbReference>
<evidence type="ECO:0000313" key="4">
    <source>
        <dbReference type="Proteomes" id="UP000186437"/>
    </source>
</evidence>
<dbReference type="Proteomes" id="UP000186437">
    <property type="component" value="Unassembled WGS sequence"/>
</dbReference>
<gene>
    <name evidence="1" type="ORF">BU200_09795</name>
    <name evidence="3" type="ORF">E4U01_09825</name>
    <name evidence="2" type="ORF">NCTC12957_00966</name>
</gene>
<dbReference type="AlphaFoldDB" id="A0A1Q8E986"/>